<dbReference type="AlphaFoldDB" id="A0A932ENX4"/>
<name>A0A932ENX4_9BACT</name>
<organism evidence="3 4">
    <name type="scientific">Candidatus Korobacter versatilis</name>
    <dbReference type="NCBI Taxonomy" id="658062"/>
    <lineage>
        <taxon>Bacteria</taxon>
        <taxon>Pseudomonadati</taxon>
        <taxon>Acidobacteriota</taxon>
        <taxon>Terriglobia</taxon>
        <taxon>Terriglobales</taxon>
        <taxon>Candidatus Korobacteraceae</taxon>
        <taxon>Candidatus Korobacter</taxon>
    </lineage>
</organism>
<evidence type="ECO:0008006" key="5">
    <source>
        <dbReference type="Google" id="ProtNLM"/>
    </source>
</evidence>
<proteinExistence type="predicted"/>
<sequence>MKKQLVTVVLALAVAAAAQGIGTPAGQQQPAQKKEIKDPAEYNSYVGAIQAPDPQQKVAGLEDFLARYPNSVVKADALEQLMGAYQQMGNGAKTMEAANRLLQADPNNLAALALNVLQLRSQITGATDPKLQQMRGMAERGVQALQAGAKPEGMSDADWARRKTAFASVFEGAVGFAALQAQDYPTAQQHLKAAVQAVPDSYADTYALAVAELQAKPMVMEGLWHAARAAALAPTPQAAQQIGTWGQGRYRRFHGEVDGWNELLASAKAQANPPAGWSVTPAPTPAEFAQKLMDTKKINELSPDEIELILSSGNQPAADKLWAGFKGVPQQFQGKIIGAPSKTTLQVAFSAAAIEDNRASVDLTMAGPIPASMAPQVGTMIPLQGIPVSYQVTPAQGANPATVMIKMNEGALLTAGGKKKPAGAKKPAPKHRR</sequence>
<accession>A0A932ENX4</accession>
<dbReference type="Gene3D" id="1.25.40.10">
    <property type="entry name" value="Tetratricopeptide repeat domain"/>
    <property type="match status" value="1"/>
</dbReference>
<dbReference type="SUPFAM" id="SSF48452">
    <property type="entry name" value="TPR-like"/>
    <property type="match status" value="1"/>
</dbReference>
<evidence type="ECO:0000256" key="2">
    <source>
        <dbReference type="SAM" id="SignalP"/>
    </source>
</evidence>
<gene>
    <name evidence="3" type="ORF">HYX28_03380</name>
</gene>
<reference evidence="3" key="1">
    <citation type="submission" date="2020-07" db="EMBL/GenBank/DDBJ databases">
        <title>Huge and variable diversity of episymbiotic CPR bacteria and DPANN archaea in groundwater ecosystems.</title>
        <authorList>
            <person name="He C.Y."/>
            <person name="Keren R."/>
            <person name="Whittaker M."/>
            <person name="Farag I.F."/>
            <person name="Doudna J."/>
            <person name="Cate J.H.D."/>
            <person name="Banfield J.F."/>
        </authorList>
    </citation>
    <scope>NUCLEOTIDE SEQUENCE</scope>
    <source>
        <strain evidence="3">NC_groundwater_580_Pr5_B-0.1um_64_19</strain>
    </source>
</reference>
<feature type="signal peptide" evidence="2">
    <location>
        <begin position="1"/>
        <end position="20"/>
    </location>
</feature>
<evidence type="ECO:0000313" key="3">
    <source>
        <dbReference type="EMBL" id="MBI2677802.1"/>
    </source>
</evidence>
<protein>
    <recommendedName>
        <fullName evidence="5">Tetratricopeptide repeat protein</fullName>
    </recommendedName>
</protein>
<evidence type="ECO:0000256" key="1">
    <source>
        <dbReference type="SAM" id="MobiDB-lite"/>
    </source>
</evidence>
<keyword evidence="2" id="KW-0732">Signal</keyword>
<dbReference type="Proteomes" id="UP000779809">
    <property type="component" value="Unassembled WGS sequence"/>
</dbReference>
<feature type="chain" id="PRO_5036743999" description="Tetratricopeptide repeat protein" evidence="2">
    <location>
        <begin position="21"/>
        <end position="433"/>
    </location>
</feature>
<dbReference type="EMBL" id="JACPNR010000004">
    <property type="protein sequence ID" value="MBI2677802.1"/>
    <property type="molecule type" value="Genomic_DNA"/>
</dbReference>
<comment type="caution">
    <text evidence="3">The sequence shown here is derived from an EMBL/GenBank/DDBJ whole genome shotgun (WGS) entry which is preliminary data.</text>
</comment>
<dbReference type="InterPro" id="IPR011990">
    <property type="entry name" value="TPR-like_helical_dom_sf"/>
</dbReference>
<evidence type="ECO:0000313" key="4">
    <source>
        <dbReference type="Proteomes" id="UP000779809"/>
    </source>
</evidence>
<feature type="region of interest" description="Disordered" evidence="1">
    <location>
        <begin position="414"/>
        <end position="433"/>
    </location>
</feature>
<feature type="compositionally biased region" description="Basic residues" evidence="1">
    <location>
        <begin position="417"/>
        <end position="433"/>
    </location>
</feature>